<feature type="domain" description="Phosphomevalonate dehydratase small subunit-like" evidence="2">
    <location>
        <begin position="45"/>
        <end position="107"/>
    </location>
</feature>
<dbReference type="RefSeq" id="WP_188547429.1">
    <property type="nucleotide sequence ID" value="NZ_BMCU01000006.1"/>
</dbReference>
<dbReference type="Pfam" id="PF01989">
    <property type="entry name" value="AcnX_swivel_put"/>
    <property type="match status" value="1"/>
</dbReference>
<name>A0A917G7R0_9NOCA</name>
<evidence type="ECO:0000256" key="1">
    <source>
        <dbReference type="ARBA" id="ARBA00023239"/>
    </source>
</evidence>
<evidence type="ECO:0000259" key="2">
    <source>
        <dbReference type="Pfam" id="PF01989"/>
    </source>
</evidence>
<dbReference type="SUPFAM" id="SSF52016">
    <property type="entry name" value="LeuD/IlvD-like"/>
    <property type="match status" value="1"/>
</dbReference>
<keyword evidence="4" id="KW-1185">Reference proteome</keyword>
<evidence type="ECO:0000313" key="3">
    <source>
        <dbReference type="EMBL" id="GGG27131.1"/>
    </source>
</evidence>
<proteinExistence type="predicted"/>
<comment type="caution">
    <text evidence="3">The sequence shown here is derived from an EMBL/GenBank/DDBJ whole genome shotgun (WGS) entry which is preliminary data.</text>
</comment>
<gene>
    <name evidence="3" type="ORF">GCM10007304_46180</name>
</gene>
<accession>A0A917G7R0</accession>
<evidence type="ECO:0000313" key="4">
    <source>
        <dbReference type="Proteomes" id="UP000654257"/>
    </source>
</evidence>
<dbReference type="EMBL" id="BMCU01000006">
    <property type="protein sequence ID" value="GGG27131.1"/>
    <property type="molecule type" value="Genomic_DNA"/>
</dbReference>
<keyword evidence="1" id="KW-0456">Lyase</keyword>
<dbReference type="InterPro" id="IPR002840">
    <property type="entry name" value="PMDh-S-like_dom"/>
</dbReference>
<dbReference type="AlphaFoldDB" id="A0A917G7R0"/>
<reference evidence="3" key="1">
    <citation type="journal article" date="2014" name="Int. J. Syst. Evol. Microbiol.">
        <title>Complete genome sequence of Corynebacterium casei LMG S-19264T (=DSM 44701T), isolated from a smear-ripened cheese.</title>
        <authorList>
            <consortium name="US DOE Joint Genome Institute (JGI-PGF)"/>
            <person name="Walter F."/>
            <person name="Albersmeier A."/>
            <person name="Kalinowski J."/>
            <person name="Ruckert C."/>
        </authorList>
    </citation>
    <scope>NUCLEOTIDE SEQUENCE</scope>
    <source>
        <strain evidence="3">CCM 7905</strain>
    </source>
</reference>
<organism evidence="3 4">
    <name type="scientific">Rhodococcoides trifolii</name>
    <dbReference type="NCBI Taxonomy" id="908250"/>
    <lineage>
        <taxon>Bacteria</taxon>
        <taxon>Bacillati</taxon>
        <taxon>Actinomycetota</taxon>
        <taxon>Actinomycetes</taxon>
        <taxon>Mycobacteriales</taxon>
        <taxon>Nocardiaceae</taxon>
        <taxon>Rhodococcoides</taxon>
    </lineage>
</organism>
<protein>
    <recommendedName>
        <fullName evidence="2">Phosphomevalonate dehydratase small subunit-like domain-containing protein</fullName>
    </recommendedName>
</protein>
<sequence length="144" mass="15197">MRTFTGRVITAGSTRGECVVTRRGFNTLATYFAGIAAADPVCHDQNNPDLYRKQIGGKVLCLTQSIGSTTGGMILQCAAKLGIAPSAMLYSGHIDSISAAGILLADIWDGNRIVAVDQLGEDFLDAVRDGVEVEIRSDGSVLVH</sequence>
<dbReference type="GO" id="GO:0016829">
    <property type="term" value="F:lyase activity"/>
    <property type="evidence" value="ECO:0007669"/>
    <property type="project" value="UniProtKB-KW"/>
</dbReference>
<dbReference type="Gene3D" id="3.50.30.10">
    <property type="entry name" value="Phosphohistidine domain"/>
    <property type="match status" value="1"/>
</dbReference>
<dbReference type="Proteomes" id="UP000654257">
    <property type="component" value="Unassembled WGS sequence"/>
</dbReference>
<reference evidence="3" key="2">
    <citation type="submission" date="2020-09" db="EMBL/GenBank/DDBJ databases">
        <authorList>
            <person name="Sun Q."/>
            <person name="Sedlacek I."/>
        </authorList>
    </citation>
    <scope>NUCLEOTIDE SEQUENCE</scope>
    <source>
        <strain evidence="3">CCM 7905</strain>
    </source>
</reference>